<evidence type="ECO:0008006" key="3">
    <source>
        <dbReference type="Google" id="ProtNLM"/>
    </source>
</evidence>
<organism evidence="1 2">
    <name type="scientific">Empedobacter brevis NBRC 14943 = ATCC 43319</name>
    <dbReference type="NCBI Taxonomy" id="1218108"/>
    <lineage>
        <taxon>Bacteria</taxon>
        <taxon>Pseudomonadati</taxon>
        <taxon>Bacteroidota</taxon>
        <taxon>Flavobacteriia</taxon>
        <taxon>Flavobacteriales</taxon>
        <taxon>Weeksellaceae</taxon>
        <taxon>Empedobacter</taxon>
    </lineage>
</organism>
<accession>A0A511NEG4</accession>
<comment type="caution">
    <text evidence="1">The sequence shown here is derived from an EMBL/GenBank/DDBJ whole genome shotgun (WGS) entry which is preliminary data.</text>
</comment>
<protein>
    <recommendedName>
        <fullName evidence="3">TonB C-terminal domain-containing protein</fullName>
    </recommendedName>
</protein>
<dbReference type="STRING" id="1218108.GCA_000382425_01669"/>
<evidence type="ECO:0000313" key="2">
    <source>
        <dbReference type="Proteomes" id="UP000321245"/>
    </source>
</evidence>
<proteinExistence type="predicted"/>
<dbReference type="RefSeq" id="WP_019975162.1">
    <property type="nucleotide sequence ID" value="NZ_BJXC01000004.1"/>
</dbReference>
<dbReference type="Proteomes" id="UP000321245">
    <property type="component" value="Unassembled WGS sequence"/>
</dbReference>
<gene>
    <name evidence="1" type="ORF">EB1_09350</name>
</gene>
<name>A0A511NEG4_9FLAO</name>
<keyword evidence="2" id="KW-1185">Reference proteome</keyword>
<dbReference type="OrthoDB" id="1522859at2"/>
<evidence type="ECO:0000313" key="1">
    <source>
        <dbReference type="EMBL" id="GEM51145.1"/>
    </source>
</evidence>
<dbReference type="GeneID" id="84649850"/>
<reference evidence="1 2" key="1">
    <citation type="submission" date="2019-07" db="EMBL/GenBank/DDBJ databases">
        <title>Whole genome shotgun sequence of Empedobacter brevis NBRC 14943.</title>
        <authorList>
            <person name="Hosoyama A."/>
            <person name="Uohara A."/>
            <person name="Ohji S."/>
            <person name="Ichikawa N."/>
        </authorList>
    </citation>
    <scope>NUCLEOTIDE SEQUENCE [LARGE SCALE GENOMIC DNA]</scope>
    <source>
        <strain evidence="1 2">NBRC 14943</strain>
    </source>
</reference>
<dbReference type="AlphaFoldDB" id="A0A511NEG4"/>
<dbReference type="EMBL" id="BJXC01000004">
    <property type="protein sequence ID" value="GEM51145.1"/>
    <property type="molecule type" value="Genomic_DNA"/>
</dbReference>
<sequence length="142" mass="16893">MTNKFIILFLLISTFSFGQENFKHAIYPGCQKFKTNEELKKCFSEKLWYELNDQTQEDGEDFFRKNKLDHDLTLYFTVRKDGQIASYSYSNDSDPMIATAYLKRINRVFKYYEKIGKKIKPATYNNKPGDSKIEFKVKYRGE</sequence>